<evidence type="ECO:0000313" key="15">
    <source>
        <dbReference type="Proteomes" id="UP000297737"/>
    </source>
</evidence>
<dbReference type="OrthoDB" id="9803773at2"/>
<dbReference type="GO" id="GO:0006269">
    <property type="term" value="P:DNA replication, synthesis of primer"/>
    <property type="evidence" value="ECO:0007669"/>
    <property type="project" value="UniProtKB-UniRule"/>
</dbReference>
<dbReference type="Proteomes" id="UP000297737">
    <property type="component" value="Unassembled WGS sequence"/>
</dbReference>
<evidence type="ECO:0000256" key="5">
    <source>
        <dbReference type="ARBA" id="ARBA00022705"/>
    </source>
</evidence>
<dbReference type="InterPro" id="IPR037068">
    <property type="entry name" value="DNA_primase_core_N_sf"/>
</dbReference>
<keyword evidence="5 12" id="KW-0235">DNA replication</keyword>
<keyword evidence="8 12" id="KW-0862">Zinc</keyword>
<keyword evidence="2 12" id="KW-0639">Primosome</keyword>
<dbReference type="InterPro" id="IPR006295">
    <property type="entry name" value="DNA_primase_DnaG"/>
</dbReference>
<keyword evidence="15" id="KW-1185">Reference proteome</keyword>
<evidence type="ECO:0000256" key="2">
    <source>
        <dbReference type="ARBA" id="ARBA00022515"/>
    </source>
</evidence>
<comment type="caution">
    <text evidence="14">The sequence shown here is derived from an EMBL/GenBank/DDBJ whole genome shotgun (WGS) entry which is preliminary data.</text>
</comment>
<evidence type="ECO:0000256" key="6">
    <source>
        <dbReference type="ARBA" id="ARBA00022723"/>
    </source>
</evidence>
<name>A0A4Y9ER50_9SPHN</name>
<dbReference type="PANTHER" id="PTHR30313:SF2">
    <property type="entry name" value="DNA PRIMASE"/>
    <property type="match status" value="1"/>
</dbReference>
<dbReference type="SMART" id="SM00493">
    <property type="entry name" value="TOPRIM"/>
    <property type="match status" value="1"/>
</dbReference>
<dbReference type="SUPFAM" id="SSF56731">
    <property type="entry name" value="DNA primase core"/>
    <property type="match status" value="1"/>
</dbReference>
<dbReference type="Pfam" id="PF13662">
    <property type="entry name" value="Toprim_4"/>
    <property type="match status" value="1"/>
</dbReference>
<keyword evidence="4 12" id="KW-0548">Nucleotidyltransferase</keyword>
<comment type="domain">
    <text evidence="12">Contains an N-terminal zinc-binding domain, a central core domain that contains the primase activity, and a C-terminal DnaB-binding domain.</text>
</comment>
<dbReference type="EMBL" id="SIHO01000002">
    <property type="protein sequence ID" value="TFU03819.1"/>
    <property type="molecule type" value="Genomic_DNA"/>
</dbReference>
<comment type="function">
    <text evidence="12">RNA polymerase that catalyzes the synthesis of short RNA molecules used as primers for DNA polymerase during DNA replication.</text>
</comment>
<comment type="cofactor">
    <cofactor evidence="12">
        <name>Zn(2+)</name>
        <dbReference type="ChEBI" id="CHEBI:29105"/>
    </cofactor>
    <text evidence="12">Binds 1 zinc ion per monomer.</text>
</comment>
<evidence type="ECO:0000256" key="12">
    <source>
        <dbReference type="HAMAP-Rule" id="MF_00974"/>
    </source>
</evidence>
<dbReference type="GO" id="GO:0005737">
    <property type="term" value="C:cytoplasm"/>
    <property type="evidence" value="ECO:0007669"/>
    <property type="project" value="TreeGrafter"/>
</dbReference>
<dbReference type="InterPro" id="IPR030846">
    <property type="entry name" value="DnaG_bac"/>
</dbReference>
<dbReference type="EC" id="2.7.7.101" evidence="12"/>
<evidence type="ECO:0000256" key="4">
    <source>
        <dbReference type="ARBA" id="ARBA00022695"/>
    </source>
</evidence>
<dbReference type="FunFam" id="3.90.580.10:FF:000001">
    <property type="entry name" value="DNA primase"/>
    <property type="match status" value="1"/>
</dbReference>
<dbReference type="RefSeq" id="WP_135246411.1">
    <property type="nucleotide sequence ID" value="NZ_SIHO01000002.1"/>
</dbReference>
<dbReference type="PANTHER" id="PTHR30313">
    <property type="entry name" value="DNA PRIMASE"/>
    <property type="match status" value="1"/>
</dbReference>
<dbReference type="Pfam" id="PF08275">
    <property type="entry name" value="DNAG_N"/>
    <property type="match status" value="1"/>
</dbReference>
<evidence type="ECO:0000256" key="10">
    <source>
        <dbReference type="ARBA" id="ARBA00023125"/>
    </source>
</evidence>
<dbReference type="PROSITE" id="PS50880">
    <property type="entry name" value="TOPRIM"/>
    <property type="match status" value="1"/>
</dbReference>
<dbReference type="Pfam" id="PF01807">
    <property type="entry name" value="Zn_ribbon_DnaG"/>
    <property type="match status" value="1"/>
</dbReference>
<dbReference type="HAMAP" id="MF_00974">
    <property type="entry name" value="DNA_primase_DnaG"/>
    <property type="match status" value="1"/>
</dbReference>
<evidence type="ECO:0000256" key="8">
    <source>
        <dbReference type="ARBA" id="ARBA00022833"/>
    </source>
</evidence>
<dbReference type="NCBIfam" id="TIGR01391">
    <property type="entry name" value="dnaG"/>
    <property type="match status" value="1"/>
</dbReference>
<keyword evidence="1 12" id="KW-0240">DNA-directed RNA polymerase</keyword>
<dbReference type="Gene3D" id="3.90.580.10">
    <property type="entry name" value="Zinc finger, CHC2-type domain"/>
    <property type="match status" value="1"/>
</dbReference>
<dbReference type="GO" id="GO:0000428">
    <property type="term" value="C:DNA-directed RNA polymerase complex"/>
    <property type="evidence" value="ECO:0007669"/>
    <property type="project" value="UniProtKB-KW"/>
</dbReference>
<evidence type="ECO:0000259" key="13">
    <source>
        <dbReference type="PROSITE" id="PS50880"/>
    </source>
</evidence>
<dbReference type="InterPro" id="IPR036977">
    <property type="entry name" value="DNA_primase_Znf_CHC2"/>
</dbReference>
<keyword evidence="7 12" id="KW-0863">Zinc-finger</keyword>
<reference evidence="14 15" key="1">
    <citation type="submission" date="2019-02" db="EMBL/GenBank/DDBJ databases">
        <title>Polymorphobacter sp. isolated from the lake at the Tibet of China.</title>
        <authorList>
            <person name="Li A."/>
        </authorList>
    </citation>
    <scope>NUCLEOTIDE SEQUENCE [LARGE SCALE GENOMIC DNA]</scope>
    <source>
        <strain evidence="14 15">DJ1R-1</strain>
    </source>
</reference>
<feature type="domain" description="Toprim" evidence="13">
    <location>
        <begin position="255"/>
        <end position="337"/>
    </location>
</feature>
<dbReference type="Gene3D" id="3.90.980.10">
    <property type="entry name" value="DNA primase, catalytic core, N-terminal domain"/>
    <property type="match status" value="1"/>
</dbReference>
<comment type="similarity">
    <text evidence="12">Belongs to the DnaG primase family.</text>
</comment>
<evidence type="ECO:0000256" key="1">
    <source>
        <dbReference type="ARBA" id="ARBA00022478"/>
    </source>
</evidence>
<evidence type="ECO:0000256" key="3">
    <source>
        <dbReference type="ARBA" id="ARBA00022679"/>
    </source>
</evidence>
<dbReference type="CDD" id="cd03364">
    <property type="entry name" value="TOPRIM_DnaG_primases"/>
    <property type="match status" value="1"/>
</dbReference>
<accession>A0A4Y9ER50</accession>
<keyword evidence="9" id="KW-0460">Magnesium</keyword>
<feature type="zinc finger region" description="CHC2-type" evidence="12">
    <location>
        <begin position="38"/>
        <end position="62"/>
    </location>
</feature>
<gene>
    <name evidence="12" type="primary">dnaG</name>
    <name evidence="14" type="ORF">EUV02_11830</name>
</gene>
<dbReference type="GO" id="GO:0008270">
    <property type="term" value="F:zinc ion binding"/>
    <property type="evidence" value="ECO:0007669"/>
    <property type="project" value="UniProtKB-UniRule"/>
</dbReference>
<dbReference type="GO" id="GO:0003899">
    <property type="term" value="F:DNA-directed RNA polymerase activity"/>
    <property type="evidence" value="ECO:0007669"/>
    <property type="project" value="UniProtKB-UniRule"/>
</dbReference>
<keyword evidence="11 12" id="KW-0804">Transcription</keyword>
<dbReference type="AlphaFoldDB" id="A0A4Y9ER50"/>
<organism evidence="14 15">
    <name type="scientific">Glacieibacterium arshaanense</name>
    <dbReference type="NCBI Taxonomy" id="2511025"/>
    <lineage>
        <taxon>Bacteria</taxon>
        <taxon>Pseudomonadati</taxon>
        <taxon>Pseudomonadota</taxon>
        <taxon>Alphaproteobacteria</taxon>
        <taxon>Sphingomonadales</taxon>
        <taxon>Sphingosinicellaceae</taxon>
        <taxon>Glacieibacterium</taxon>
    </lineage>
</organism>
<dbReference type="InterPro" id="IPR006171">
    <property type="entry name" value="TOPRIM_dom"/>
</dbReference>
<dbReference type="FunFam" id="3.40.1360.10:FF:000002">
    <property type="entry name" value="DNA primase"/>
    <property type="match status" value="1"/>
</dbReference>
<dbReference type="SMART" id="SM00400">
    <property type="entry name" value="ZnF_CHCC"/>
    <property type="match status" value="1"/>
</dbReference>
<dbReference type="GO" id="GO:0003677">
    <property type="term" value="F:DNA binding"/>
    <property type="evidence" value="ECO:0007669"/>
    <property type="project" value="UniProtKB-KW"/>
</dbReference>
<comment type="subunit">
    <text evidence="12">Monomer. Interacts with DnaB.</text>
</comment>
<keyword evidence="6 12" id="KW-0479">Metal-binding</keyword>
<keyword evidence="10 12" id="KW-0238">DNA-binding</keyword>
<evidence type="ECO:0000313" key="14">
    <source>
        <dbReference type="EMBL" id="TFU03819.1"/>
    </source>
</evidence>
<dbReference type="GO" id="GO:1990077">
    <property type="term" value="C:primosome complex"/>
    <property type="evidence" value="ECO:0007669"/>
    <property type="project" value="UniProtKB-KW"/>
</dbReference>
<protein>
    <recommendedName>
        <fullName evidence="12">DNA primase</fullName>
        <ecNumber evidence="12">2.7.7.101</ecNumber>
    </recommendedName>
</protein>
<dbReference type="Gene3D" id="3.40.1360.10">
    <property type="match status" value="1"/>
</dbReference>
<dbReference type="SUPFAM" id="SSF57783">
    <property type="entry name" value="Zinc beta-ribbon"/>
    <property type="match status" value="1"/>
</dbReference>
<dbReference type="InterPro" id="IPR013264">
    <property type="entry name" value="DNAG_N"/>
</dbReference>
<keyword evidence="3 12" id="KW-0808">Transferase</keyword>
<evidence type="ECO:0000256" key="9">
    <source>
        <dbReference type="ARBA" id="ARBA00022842"/>
    </source>
</evidence>
<comment type="catalytic activity">
    <reaction evidence="12">
        <text>ssDNA + n NTP = ssDNA/pppN(pN)n-1 hybrid + (n-1) diphosphate.</text>
        <dbReference type="EC" id="2.7.7.101"/>
    </reaction>
</comment>
<dbReference type="InterPro" id="IPR002694">
    <property type="entry name" value="Znf_CHC2"/>
</dbReference>
<dbReference type="InterPro" id="IPR050219">
    <property type="entry name" value="DnaG_primase"/>
</dbReference>
<sequence length="616" mass="66790">MTIPPAFLDEIRARVALAAVVGRRVKLTRAGHEWKGCCPFHNEKTPSFYVNEDKGFYHCFGCGVHGDVIRFVTEQEGLSFPDAVRQLADEAGLEMPVESPEARARAAAQVGLHDVTAAASAWFTEQLGSVEGAEARAYLTKRGIDSATARAFGLGLAPDSKARLKTALAGLGMQKLIDTGLLIAPDEPGREPYDRFRGRLMFPIRDPRGRIIGFGGRIMGDGQPKYLNSPDTVLFDKGRTLYNFERAGPVARKSTRLLVVEGYMDVIALAQAGIAEAVAPLGTALTETQLALLWRVVPEPILCFDGDAAGQRAGLRAALRALPLLEPGRSLRFAMLPAGQDPDDVVRSKGLAAFEALLAAAEPLIELLWRTETAGIDTSTPERRAALRERLRLHSHAIGNPSVRSLYDSEFRSRFDAQFNPPRSFVRGAQPGRGGFGRNLPPAGASSQLRAFQGRSAGDAELAALLVGLLEHPGLADRHGEALVQLPAGEPQLATLRAAILDATIHAPDLDKAALGHTLASTGLSALVEDVRRSTRLRYSFTRAGTDFAQASEHFGLVLGNLIARRRIEDELTEVTLRLRDTMDENDYAAQNSLIAERQRVNDLLLELAARERGDE</sequence>
<dbReference type="InterPro" id="IPR034151">
    <property type="entry name" value="TOPRIM_DnaG_bac"/>
</dbReference>
<evidence type="ECO:0000256" key="11">
    <source>
        <dbReference type="ARBA" id="ARBA00023163"/>
    </source>
</evidence>
<proteinExistence type="inferred from homology"/>
<evidence type="ECO:0000256" key="7">
    <source>
        <dbReference type="ARBA" id="ARBA00022771"/>
    </source>
</evidence>